<dbReference type="Proteomes" id="UP000711488">
    <property type="component" value="Unassembled WGS sequence"/>
</dbReference>
<feature type="region of interest" description="Disordered" evidence="2">
    <location>
        <begin position="350"/>
        <end position="393"/>
    </location>
</feature>
<dbReference type="GO" id="GO:0051016">
    <property type="term" value="P:barbed-end actin filament capping"/>
    <property type="evidence" value="ECO:0007669"/>
    <property type="project" value="TreeGrafter"/>
</dbReference>
<feature type="domain" description="Gelsolin-like" evidence="3">
    <location>
        <begin position="184"/>
        <end position="249"/>
    </location>
</feature>
<dbReference type="InterPro" id="IPR007122">
    <property type="entry name" value="Villin/Gelsolin"/>
</dbReference>
<evidence type="ECO:0000313" key="4">
    <source>
        <dbReference type="EMBL" id="KAA0186575.1"/>
    </source>
</evidence>
<proteinExistence type="predicted"/>
<dbReference type="AlphaFoldDB" id="A0A6A0GSG2"/>
<dbReference type="Gene3D" id="3.40.20.10">
    <property type="entry name" value="Severin"/>
    <property type="match status" value="2"/>
</dbReference>
<evidence type="ECO:0000256" key="1">
    <source>
        <dbReference type="ARBA" id="ARBA00022737"/>
    </source>
</evidence>
<reference evidence="4" key="2">
    <citation type="journal article" date="2018" name="Environ. Sci. Technol.">
        <title>The Toxicogenome of Hyalella azteca: A Model for Sediment Ecotoxicology and Evolutionary Toxicology.</title>
        <authorList>
            <person name="Poynton H.C."/>
            <person name="Hasenbein S."/>
            <person name="Benoit J.B."/>
            <person name="Sepulveda M.S."/>
            <person name="Poelchau M.F."/>
            <person name="Hughes D.S.T."/>
            <person name="Murali S.C."/>
            <person name="Chen S."/>
            <person name="Glastad K.M."/>
            <person name="Goodisman M.A.D."/>
            <person name="Werren J.H."/>
            <person name="Vineis J.H."/>
            <person name="Bowen J.L."/>
            <person name="Friedrich M."/>
            <person name="Jones J."/>
            <person name="Robertson H.M."/>
            <person name="Feyereisen R."/>
            <person name="Mechler-Hickson A."/>
            <person name="Mathers N."/>
            <person name="Lee C.E."/>
            <person name="Colbourne J.K."/>
            <person name="Biales A."/>
            <person name="Johnston J.S."/>
            <person name="Wellborn G.A."/>
            <person name="Rosendale A.J."/>
            <person name="Cridge A.G."/>
            <person name="Munoz-Torres M.C."/>
            <person name="Bain P.A."/>
            <person name="Manny A.R."/>
            <person name="Major K.M."/>
            <person name="Lambert F.N."/>
            <person name="Vulpe C.D."/>
            <person name="Tuck P."/>
            <person name="Blalock B.J."/>
            <person name="Lin Y.Y."/>
            <person name="Smith M.E."/>
            <person name="Ochoa-Acuna H."/>
            <person name="Chen M.M."/>
            <person name="Childers C.P."/>
            <person name="Qu J."/>
            <person name="Dugan S."/>
            <person name="Lee S.L."/>
            <person name="Chao H."/>
            <person name="Dinh H."/>
            <person name="Han Y."/>
            <person name="Doddapaneni H."/>
            <person name="Worley K.C."/>
            <person name="Muzny D.M."/>
            <person name="Gibbs R.A."/>
            <person name="Richards S."/>
        </authorList>
    </citation>
    <scope>NUCLEOTIDE SEQUENCE</scope>
    <source>
        <strain evidence="4">HAZT.00-mixed</strain>
        <tissue evidence="4">Whole organism</tissue>
    </source>
</reference>
<evidence type="ECO:0000256" key="2">
    <source>
        <dbReference type="SAM" id="MobiDB-lite"/>
    </source>
</evidence>
<dbReference type="SMART" id="SM00262">
    <property type="entry name" value="GEL"/>
    <property type="match status" value="2"/>
</dbReference>
<dbReference type="CDD" id="cd11291">
    <property type="entry name" value="gelsolin_S6_like"/>
    <property type="match status" value="1"/>
</dbReference>
<protein>
    <recommendedName>
        <fullName evidence="3">Gelsolin-like domain-containing protein</fullName>
    </recommendedName>
</protein>
<dbReference type="GO" id="GO:0015629">
    <property type="term" value="C:actin cytoskeleton"/>
    <property type="evidence" value="ECO:0007669"/>
    <property type="project" value="TreeGrafter"/>
</dbReference>
<reference evidence="4" key="1">
    <citation type="submission" date="2014-08" db="EMBL/GenBank/DDBJ databases">
        <authorList>
            <person name="Murali S."/>
            <person name="Richards S."/>
            <person name="Bandaranaike D."/>
            <person name="Bellair M."/>
            <person name="Blankenburg K."/>
            <person name="Chao H."/>
            <person name="Dinh H."/>
            <person name="Doddapaneni H."/>
            <person name="Dugan-Rocha S."/>
            <person name="Elkadiri S."/>
            <person name="Gnanaolivu R."/>
            <person name="Hughes D."/>
            <person name="Lee S."/>
            <person name="Li M."/>
            <person name="Ming W."/>
            <person name="Munidasa M."/>
            <person name="Muniz J."/>
            <person name="Nguyen L."/>
            <person name="Osuji N."/>
            <person name="Pu L.-L."/>
            <person name="Puazo M."/>
            <person name="Skinner E."/>
            <person name="Qu C."/>
            <person name="Quiroz J."/>
            <person name="Raj R."/>
            <person name="Weissenberger G."/>
            <person name="Xin Y."/>
            <person name="Zou X."/>
            <person name="Han Y."/>
            <person name="Worley K."/>
            <person name="Muzny D."/>
            <person name="Gibbs R."/>
        </authorList>
    </citation>
    <scope>NUCLEOTIDE SEQUENCE</scope>
    <source>
        <strain evidence="4">HAZT.00-mixed</strain>
        <tissue evidence="4">Whole organism</tissue>
    </source>
</reference>
<dbReference type="GO" id="GO:0005546">
    <property type="term" value="F:phosphatidylinositol-4,5-bisphosphate binding"/>
    <property type="evidence" value="ECO:0007669"/>
    <property type="project" value="TreeGrafter"/>
</dbReference>
<keyword evidence="1" id="KW-0677">Repeat</keyword>
<reference evidence="4" key="3">
    <citation type="submission" date="2019-06" db="EMBL/GenBank/DDBJ databases">
        <authorList>
            <person name="Poynton C."/>
            <person name="Hasenbein S."/>
            <person name="Benoit J.B."/>
            <person name="Sepulveda M.S."/>
            <person name="Poelchau M.F."/>
            <person name="Murali S.C."/>
            <person name="Chen S."/>
            <person name="Glastad K.M."/>
            <person name="Werren J.H."/>
            <person name="Vineis J.H."/>
            <person name="Bowen J.L."/>
            <person name="Friedrich M."/>
            <person name="Jones J."/>
            <person name="Robertson H.M."/>
            <person name="Feyereisen R."/>
            <person name="Mechler-Hickson A."/>
            <person name="Mathers N."/>
            <person name="Lee C.E."/>
            <person name="Colbourne J.K."/>
            <person name="Biales A."/>
            <person name="Johnston J.S."/>
            <person name="Wellborn G.A."/>
            <person name="Rosendale A.J."/>
            <person name="Cridge A.G."/>
            <person name="Munoz-Torres M.C."/>
            <person name="Bain P.A."/>
            <person name="Manny A.R."/>
            <person name="Major K.M."/>
            <person name="Lambert F.N."/>
            <person name="Vulpe C.D."/>
            <person name="Tuck P."/>
            <person name="Blalock B.J."/>
            <person name="Lin Y.-Y."/>
            <person name="Smith M.E."/>
            <person name="Ochoa-Acuna H."/>
            <person name="Chen M.-J.M."/>
            <person name="Childers C.P."/>
            <person name="Qu J."/>
            <person name="Dugan S."/>
            <person name="Lee S.L."/>
            <person name="Chao H."/>
            <person name="Dinh H."/>
            <person name="Han Y."/>
            <person name="Doddapaneni H."/>
            <person name="Worley K.C."/>
            <person name="Muzny D.M."/>
            <person name="Gibbs R.A."/>
            <person name="Richards S."/>
        </authorList>
    </citation>
    <scope>NUCLEOTIDE SEQUENCE</scope>
    <source>
        <strain evidence="4">HAZT.00-mixed</strain>
        <tissue evidence="4">Whole organism</tissue>
    </source>
</reference>
<dbReference type="GO" id="GO:0008154">
    <property type="term" value="P:actin polymerization or depolymerization"/>
    <property type="evidence" value="ECO:0007669"/>
    <property type="project" value="TreeGrafter"/>
</dbReference>
<dbReference type="InterPro" id="IPR007123">
    <property type="entry name" value="Gelsolin-like_dom"/>
</dbReference>
<dbReference type="InterPro" id="IPR029006">
    <property type="entry name" value="ADF-H/Gelsolin-like_dom_sf"/>
</dbReference>
<feature type="domain" description="Gelsolin-like" evidence="3">
    <location>
        <begin position="54"/>
        <end position="95"/>
    </location>
</feature>
<dbReference type="PANTHER" id="PTHR11977:SF123">
    <property type="entry name" value="GELSOLIN"/>
    <property type="match status" value="1"/>
</dbReference>
<dbReference type="CDD" id="cd11288">
    <property type="entry name" value="gelsolin_S5_like"/>
    <property type="match status" value="1"/>
</dbReference>
<sequence length="408" mass="45052">MVIFMGGKASGFKNVHDHDTYDVDGTRLFQASGLYCSTNVRGTCDYDVRAEQRPEVTASLNSDDVFVLETPAKTYVWIGKGASDDEKAMAENVCELVSPGRPKVTIAEGEEDEGFWSALGGPGDYQTNRDLDTPLLSPRLFHCSVSPAGVLRVNEVSLFNQEPNFLYNSLFAAFTTELTSIPQDLNEDDVMVLDSGDEIYVWIGKGSSDEEKQKSWQMAQDYVKTDPTDRSLEKTVILRVNQGEEPVAFTSIFPSWNPNMWEPHMNSSPTLRYYENSHSATPLYLTKIDNVLIPPPPPLLDSFFGTTQSAVVNKTRVRHSAPSRINFSSKFSAGRSSEAVATSPKTDAYFTSVKPTPPTSCISTHTRPTGLPKSPLEQDRTSDSSVELPTYEDVKASIAARNAELDDE</sequence>
<dbReference type="EMBL" id="JQDR03015466">
    <property type="protein sequence ID" value="KAA0186575.1"/>
    <property type="molecule type" value="Genomic_DNA"/>
</dbReference>
<accession>A0A6A0GSG2</accession>
<name>A0A6A0GSG2_HYAAZ</name>
<organism evidence="4">
    <name type="scientific">Hyalella azteca</name>
    <name type="common">Amphipod</name>
    <dbReference type="NCBI Taxonomy" id="294128"/>
    <lineage>
        <taxon>Eukaryota</taxon>
        <taxon>Metazoa</taxon>
        <taxon>Ecdysozoa</taxon>
        <taxon>Arthropoda</taxon>
        <taxon>Crustacea</taxon>
        <taxon>Multicrustacea</taxon>
        <taxon>Malacostraca</taxon>
        <taxon>Eumalacostraca</taxon>
        <taxon>Peracarida</taxon>
        <taxon>Amphipoda</taxon>
        <taxon>Senticaudata</taxon>
        <taxon>Talitrida</taxon>
        <taxon>Talitroidea</taxon>
        <taxon>Hyalellidae</taxon>
        <taxon>Hyalella</taxon>
    </lineage>
</organism>
<dbReference type="Pfam" id="PF00626">
    <property type="entry name" value="Gelsolin"/>
    <property type="match status" value="2"/>
</dbReference>
<evidence type="ECO:0000259" key="3">
    <source>
        <dbReference type="Pfam" id="PF00626"/>
    </source>
</evidence>
<dbReference type="GO" id="GO:0051014">
    <property type="term" value="P:actin filament severing"/>
    <property type="evidence" value="ECO:0007669"/>
    <property type="project" value="TreeGrafter"/>
</dbReference>
<dbReference type="PANTHER" id="PTHR11977">
    <property type="entry name" value="VILLIN"/>
    <property type="match status" value="1"/>
</dbReference>
<dbReference type="FunFam" id="3.40.20.10:FF:000001">
    <property type="entry name" value="Gelsolin"/>
    <property type="match status" value="1"/>
</dbReference>
<gene>
    <name evidence="4" type="ORF">HAZT_HAZT004260</name>
</gene>
<dbReference type="SUPFAM" id="SSF55753">
    <property type="entry name" value="Actin depolymerizing proteins"/>
    <property type="match status" value="2"/>
</dbReference>
<dbReference type="PRINTS" id="PR00597">
    <property type="entry name" value="GELSOLIN"/>
</dbReference>
<dbReference type="GO" id="GO:0051015">
    <property type="term" value="F:actin filament binding"/>
    <property type="evidence" value="ECO:0007669"/>
    <property type="project" value="InterPro"/>
</dbReference>
<comment type="caution">
    <text evidence="4">The sequence shown here is derived from an EMBL/GenBank/DDBJ whole genome shotgun (WGS) entry which is preliminary data.</text>
</comment>
<dbReference type="GO" id="GO:0005737">
    <property type="term" value="C:cytoplasm"/>
    <property type="evidence" value="ECO:0007669"/>
    <property type="project" value="TreeGrafter"/>
</dbReference>
<dbReference type="OrthoDB" id="6375767at2759"/>